<dbReference type="CDD" id="cd02440">
    <property type="entry name" value="AdoMet_MTases"/>
    <property type="match status" value="1"/>
</dbReference>
<reference evidence="4 5" key="1">
    <citation type="submission" date="2025-04" db="UniProtKB">
        <authorList>
            <consortium name="RefSeq"/>
        </authorList>
    </citation>
    <scope>IDENTIFICATION</scope>
    <source>
        <tissue evidence="4 5">Tentacle</tissue>
    </source>
</reference>
<evidence type="ECO:0000256" key="2">
    <source>
        <dbReference type="ARBA" id="ARBA00022679"/>
    </source>
</evidence>
<evidence type="ECO:0000313" key="4">
    <source>
        <dbReference type="RefSeq" id="XP_031562213.1"/>
    </source>
</evidence>
<dbReference type="KEGG" id="aten:116298016"/>
<keyword evidence="3" id="KW-1185">Reference proteome</keyword>
<dbReference type="GO" id="GO:0032259">
    <property type="term" value="P:methylation"/>
    <property type="evidence" value="ECO:0007669"/>
    <property type="project" value="UniProtKB-KW"/>
</dbReference>
<dbReference type="Proteomes" id="UP000515163">
    <property type="component" value="Unplaced"/>
</dbReference>
<dbReference type="RefSeq" id="XP_031562214.1">
    <property type="nucleotide sequence ID" value="XM_031706354.1"/>
</dbReference>
<dbReference type="SUPFAM" id="SSF53335">
    <property type="entry name" value="S-adenosyl-L-methionine-dependent methyltransferases"/>
    <property type="match status" value="1"/>
</dbReference>
<name>A0A6P8I305_ACTTE</name>
<organism evidence="3 4">
    <name type="scientific">Actinia tenebrosa</name>
    <name type="common">Australian red waratah sea anemone</name>
    <dbReference type="NCBI Taxonomy" id="6105"/>
    <lineage>
        <taxon>Eukaryota</taxon>
        <taxon>Metazoa</taxon>
        <taxon>Cnidaria</taxon>
        <taxon>Anthozoa</taxon>
        <taxon>Hexacorallia</taxon>
        <taxon>Actiniaria</taxon>
        <taxon>Actiniidae</taxon>
        <taxon>Actinia</taxon>
    </lineage>
</organism>
<dbReference type="GO" id="GO:0032981">
    <property type="term" value="P:mitochondrial respiratory chain complex I assembly"/>
    <property type="evidence" value="ECO:0007669"/>
    <property type="project" value="TreeGrafter"/>
</dbReference>
<keyword evidence="2" id="KW-0808">Transferase</keyword>
<dbReference type="Gene3D" id="3.40.50.150">
    <property type="entry name" value="Vaccinia Virus protein VP39"/>
    <property type="match status" value="1"/>
</dbReference>
<dbReference type="GO" id="GO:0005739">
    <property type="term" value="C:mitochondrion"/>
    <property type="evidence" value="ECO:0007669"/>
    <property type="project" value="TreeGrafter"/>
</dbReference>
<dbReference type="PANTHER" id="PTHR13090:SF1">
    <property type="entry name" value="ARGININE-HYDROXYLASE NDUFAF5, MITOCHONDRIAL"/>
    <property type="match status" value="1"/>
</dbReference>
<sequence length="331" mass="37370">MVLKNITSRFSWLYLRRLYSSMREQDNIMDVFDRKVKRIQRNRAAMREDVALYDYVKDEIGSRVADRINDISRNFPMVLDLGCGRGHIGKHLSKEQVGNLVLYDSAEKLLEQCEIKDIPTVKINGDEEFLSFKESTFDLIVSSLSLHWVNNLPGTFQQVLYSLKPDGAFIGAIFAGDTLYQLRSALQVAEMERDGGFAAHISPFTQMRDIGNLLTRAGFNLTTVDADEITVGYPSMFDLLNDLKGMGENNASRKRKNILNRDTLQAAAAIYKEMYGLDDGSIPATFEILYFIGWKPDKTQQQPAKRGSAAVSLKDLSSLDSLDDKPDKVKN</sequence>
<dbReference type="AlphaFoldDB" id="A0A6P8I305"/>
<dbReference type="Pfam" id="PF13489">
    <property type="entry name" value="Methyltransf_23"/>
    <property type="match status" value="1"/>
</dbReference>
<evidence type="ECO:0000256" key="1">
    <source>
        <dbReference type="ARBA" id="ARBA00022603"/>
    </source>
</evidence>
<proteinExistence type="predicted"/>
<keyword evidence="1" id="KW-0489">Methyltransferase</keyword>
<evidence type="ECO:0000313" key="5">
    <source>
        <dbReference type="RefSeq" id="XP_031562214.1"/>
    </source>
</evidence>
<dbReference type="InterPro" id="IPR050602">
    <property type="entry name" value="Malonyl-ACP_OMT"/>
</dbReference>
<dbReference type="RefSeq" id="XP_031562213.1">
    <property type="nucleotide sequence ID" value="XM_031706353.1"/>
</dbReference>
<dbReference type="OrthoDB" id="16816at2759"/>
<dbReference type="GeneID" id="116298016"/>
<gene>
    <name evidence="4 5" type="primary">LOC116298016</name>
</gene>
<dbReference type="PANTHER" id="PTHR13090">
    <property type="entry name" value="ARGININE-HYDROXYLASE NDUFAF5, MITOCHONDRIAL"/>
    <property type="match status" value="1"/>
</dbReference>
<evidence type="ECO:0000313" key="3">
    <source>
        <dbReference type="Proteomes" id="UP000515163"/>
    </source>
</evidence>
<dbReference type="InterPro" id="IPR029063">
    <property type="entry name" value="SAM-dependent_MTases_sf"/>
</dbReference>
<dbReference type="GO" id="GO:0008168">
    <property type="term" value="F:methyltransferase activity"/>
    <property type="evidence" value="ECO:0007669"/>
    <property type="project" value="UniProtKB-KW"/>
</dbReference>
<protein>
    <submittedName>
        <fullName evidence="4 5">Arginine-hydroxylase NDUFAF5, mitochondrial-like isoform X1</fullName>
    </submittedName>
</protein>
<accession>A0A6P8I305</accession>